<reference evidence="10" key="1">
    <citation type="journal article" date="2020" name="Microbiol. Resour. Announc.">
        <title>Complete Genome Sequence of Geobacillus sp. Strain E55-1, Isolated from Mine Geyser in Japan.</title>
        <authorList>
            <person name="Miyazaki K."/>
            <person name="Hase E."/>
            <person name="Tokito N."/>
        </authorList>
    </citation>
    <scope>NUCLEOTIDE SEQUENCE [LARGE SCALE GENOMIC DNA]</scope>
    <source>
        <strain evidence="10">E55-1</strain>
    </source>
</reference>
<name>A0A679FJT0_9BACL</name>
<dbReference type="Proteomes" id="UP000501421">
    <property type="component" value="Chromosome"/>
</dbReference>
<dbReference type="GO" id="GO:0050415">
    <property type="term" value="F:formimidoylglutamase activity"/>
    <property type="evidence" value="ECO:0007669"/>
    <property type="project" value="UniProtKB-UniRule"/>
</dbReference>
<evidence type="ECO:0000256" key="8">
    <source>
        <dbReference type="PROSITE-ProRule" id="PRU00742"/>
    </source>
</evidence>
<dbReference type="EMBL" id="AP022557">
    <property type="protein sequence ID" value="BBW96498.1"/>
    <property type="molecule type" value="Genomic_DNA"/>
</dbReference>
<evidence type="ECO:0000256" key="4">
    <source>
        <dbReference type="ARBA" id="ARBA00023211"/>
    </source>
</evidence>
<dbReference type="PIRSF" id="PIRSF036979">
    <property type="entry name" value="Arginase"/>
    <property type="match status" value="1"/>
</dbReference>
<dbReference type="CDD" id="cd09988">
    <property type="entry name" value="Formimidoylglutamase"/>
    <property type="match status" value="1"/>
</dbReference>
<dbReference type="GO" id="GO:0019556">
    <property type="term" value="P:L-histidine catabolic process to glutamate and formamide"/>
    <property type="evidence" value="ECO:0007669"/>
    <property type="project" value="UniProtKB-UniRule"/>
</dbReference>
<evidence type="ECO:0000256" key="5">
    <source>
        <dbReference type="HAMAP-Rule" id="MF_00737"/>
    </source>
</evidence>
<dbReference type="Pfam" id="PF00491">
    <property type="entry name" value="Arginase"/>
    <property type="match status" value="1"/>
</dbReference>
<dbReference type="InterPro" id="IPR023696">
    <property type="entry name" value="Ureohydrolase_dom_sf"/>
</dbReference>
<dbReference type="GO" id="GO:0030145">
    <property type="term" value="F:manganese ion binding"/>
    <property type="evidence" value="ECO:0007669"/>
    <property type="project" value="UniProtKB-UniRule"/>
</dbReference>
<comment type="function">
    <text evidence="5">Catalyzes the conversion of N-formimidoyl-L-glutamate to L-glutamate and formamide.</text>
</comment>
<dbReference type="PROSITE" id="PS51409">
    <property type="entry name" value="ARGINASE_2"/>
    <property type="match status" value="1"/>
</dbReference>
<dbReference type="NCBIfam" id="TIGR01227">
    <property type="entry name" value="hutG"/>
    <property type="match status" value="1"/>
</dbReference>
<accession>A0A679FJT0</accession>
<evidence type="ECO:0000313" key="10">
    <source>
        <dbReference type="Proteomes" id="UP000501421"/>
    </source>
</evidence>
<gene>
    <name evidence="5 9" type="primary">hutG</name>
    <name evidence="9" type="ORF">GsuE55_13310</name>
</gene>
<dbReference type="PANTHER" id="PTHR11358">
    <property type="entry name" value="ARGINASE/AGMATINASE"/>
    <property type="match status" value="1"/>
</dbReference>
<evidence type="ECO:0000256" key="1">
    <source>
        <dbReference type="ARBA" id="ARBA00022723"/>
    </source>
</evidence>
<feature type="binding site" evidence="5 7">
    <location>
        <position position="160"/>
    </location>
    <ligand>
        <name>Mn(2+)</name>
        <dbReference type="ChEBI" id="CHEBI:29035"/>
        <label>1</label>
    </ligand>
</feature>
<sequence length="332" mass="35462">MYQQPEKSRWTGRVDSVSDERAFRLHQRIRLLDLSQPLAPMEQAAALIGFACDEGVRRNQGRQGAKEAPAAVKAALGRLPWHLPQGASIFDAGDVVCVDGQLEQSQAELGKAVARLLRSGAVPVVIGGGHETAYGHYLGVREALGTDARLGIINIDAHFDLRPYDNGPTSGTMFRQILDKDKQVGYCCLGIQKLGNTAALFADAQRYGCEYMLEEQLTAGPMEAAYEQIERFASTYDGVMLTICMDAISAAAAPGVSAPSPFGLAPSLVRALIRRIVSHPNTISVDLCEVNPLVDEGGKTVALAAAFCLEILLHLQCLQGGPPFKSGLSGGS</sequence>
<feature type="binding site" evidence="5">
    <location>
        <position position="244"/>
    </location>
    <ligand>
        <name>Mn(2+)</name>
        <dbReference type="ChEBI" id="CHEBI:29035"/>
        <label>2</label>
    </ligand>
</feature>
<dbReference type="Gene3D" id="3.40.800.10">
    <property type="entry name" value="Ureohydrolase domain"/>
    <property type="match status" value="1"/>
</dbReference>
<comment type="catalytic activity">
    <reaction evidence="5">
        <text>N-formimidoyl-L-glutamate + H2O = formamide + L-glutamate</text>
        <dbReference type="Rhea" id="RHEA:22492"/>
        <dbReference type="ChEBI" id="CHEBI:15377"/>
        <dbReference type="ChEBI" id="CHEBI:16397"/>
        <dbReference type="ChEBI" id="CHEBI:29985"/>
        <dbReference type="ChEBI" id="CHEBI:58928"/>
        <dbReference type="EC" id="3.5.3.8"/>
    </reaction>
</comment>
<dbReference type="UniPathway" id="UPA00379">
    <property type="reaction ID" value="UER00552"/>
</dbReference>
<keyword evidence="3 5" id="KW-0369">Histidine metabolism</keyword>
<feature type="binding site" evidence="5">
    <location>
        <position position="246"/>
    </location>
    <ligand>
        <name>Mn(2+)</name>
        <dbReference type="ChEBI" id="CHEBI:29035"/>
        <label>2</label>
    </ligand>
</feature>
<dbReference type="GO" id="GO:0033389">
    <property type="term" value="P:putrescine biosynthetic process from arginine, via agmatine"/>
    <property type="evidence" value="ECO:0007669"/>
    <property type="project" value="TreeGrafter"/>
</dbReference>
<comment type="pathway">
    <text evidence="5">Amino-acid degradation; L-histidine degradation into L-glutamate; L-glutamate from N-formimidoyl-L-glutamate (hydrolase route): step 1/1.</text>
</comment>
<dbReference type="EC" id="3.5.3.8" evidence="5 6"/>
<keyword evidence="1 5" id="KW-0479">Metal-binding</keyword>
<feature type="binding site" evidence="5 7">
    <location>
        <position position="244"/>
    </location>
    <ligand>
        <name>Mn(2+)</name>
        <dbReference type="ChEBI" id="CHEBI:29035"/>
        <label>1</label>
    </ligand>
</feature>
<dbReference type="HAMAP" id="MF_00737">
    <property type="entry name" value="Formimidoylglutam"/>
    <property type="match status" value="1"/>
</dbReference>
<dbReference type="AlphaFoldDB" id="A0A679FJT0"/>
<organism evidence="9 10">
    <name type="scientific">Geobacillus subterraneus</name>
    <dbReference type="NCBI Taxonomy" id="129338"/>
    <lineage>
        <taxon>Bacteria</taxon>
        <taxon>Bacillati</taxon>
        <taxon>Bacillota</taxon>
        <taxon>Bacilli</taxon>
        <taxon>Bacillales</taxon>
        <taxon>Anoxybacillaceae</taxon>
        <taxon>Geobacillus</taxon>
    </lineage>
</organism>
<keyword evidence="10" id="KW-1185">Reference proteome</keyword>
<dbReference type="GO" id="GO:0019557">
    <property type="term" value="P:L-histidine catabolic process to glutamate and formate"/>
    <property type="evidence" value="ECO:0007669"/>
    <property type="project" value="UniProtKB-UniPathway"/>
</dbReference>
<evidence type="ECO:0000256" key="6">
    <source>
        <dbReference type="NCBIfam" id="TIGR01227"/>
    </source>
</evidence>
<dbReference type="InterPro" id="IPR006035">
    <property type="entry name" value="Ureohydrolase"/>
</dbReference>
<proteinExistence type="inferred from homology"/>
<dbReference type="PANTHER" id="PTHR11358:SF35">
    <property type="entry name" value="FORMIMIDOYLGLUTAMASE"/>
    <property type="match status" value="1"/>
</dbReference>
<protein>
    <recommendedName>
        <fullName evidence="5 6">Formimidoylglutamase</fullName>
        <ecNumber evidence="5 6">3.5.3.8</ecNumber>
    </recommendedName>
    <alternativeName>
        <fullName evidence="5">Formiminoglutamase</fullName>
    </alternativeName>
    <alternativeName>
        <fullName evidence="5">Formiminoglutamate hydrolase</fullName>
    </alternativeName>
</protein>
<feature type="binding site" evidence="7">
    <location>
        <position position="246"/>
    </location>
    <ligand>
        <name>Mn(2+)</name>
        <dbReference type="ChEBI" id="CHEBI:29035"/>
        <label>1</label>
    </ligand>
</feature>
<feature type="binding site" evidence="5 7">
    <location>
        <position position="130"/>
    </location>
    <ligand>
        <name>Mn(2+)</name>
        <dbReference type="ChEBI" id="CHEBI:29035"/>
        <label>1</label>
    </ligand>
</feature>
<keyword evidence="2 5" id="KW-0378">Hydrolase</keyword>
<comment type="similarity">
    <text evidence="5 8">Belongs to the arginase family.</text>
</comment>
<evidence type="ECO:0000256" key="2">
    <source>
        <dbReference type="ARBA" id="ARBA00022801"/>
    </source>
</evidence>
<dbReference type="SUPFAM" id="SSF52768">
    <property type="entry name" value="Arginase/deacetylase"/>
    <property type="match status" value="1"/>
</dbReference>
<feature type="binding site" evidence="7">
    <location>
        <position position="158"/>
    </location>
    <ligand>
        <name>Mn(2+)</name>
        <dbReference type="ChEBI" id="CHEBI:29035"/>
        <label>1</label>
    </ligand>
</feature>
<feature type="binding site" evidence="5 7">
    <location>
        <position position="156"/>
    </location>
    <ligand>
        <name>Mn(2+)</name>
        <dbReference type="ChEBI" id="CHEBI:29035"/>
        <label>1</label>
    </ligand>
</feature>
<dbReference type="GO" id="GO:0008783">
    <property type="term" value="F:agmatinase activity"/>
    <property type="evidence" value="ECO:0007669"/>
    <property type="project" value="TreeGrafter"/>
</dbReference>
<feature type="binding site" evidence="5">
    <location>
        <position position="158"/>
    </location>
    <ligand>
        <name>Mn(2+)</name>
        <dbReference type="ChEBI" id="CHEBI:29035"/>
        <label>2</label>
    </ligand>
</feature>
<keyword evidence="4 5" id="KW-0464">Manganese</keyword>
<feature type="binding site" evidence="5">
    <location>
        <position position="156"/>
    </location>
    <ligand>
        <name>Mn(2+)</name>
        <dbReference type="ChEBI" id="CHEBI:29035"/>
        <label>2</label>
    </ligand>
</feature>
<evidence type="ECO:0000313" key="9">
    <source>
        <dbReference type="EMBL" id="BBW96498.1"/>
    </source>
</evidence>
<dbReference type="RefSeq" id="WP_051962678.1">
    <property type="nucleotide sequence ID" value="NZ_AP022557.1"/>
</dbReference>
<evidence type="ECO:0000256" key="7">
    <source>
        <dbReference type="PIRSR" id="PIRSR036979-1"/>
    </source>
</evidence>
<comment type="cofactor">
    <cofactor evidence="5 7">
        <name>Mn(2+)</name>
        <dbReference type="ChEBI" id="CHEBI:29035"/>
    </cofactor>
    <text evidence="5 7">Binds 2 manganese ions per subunit.</text>
</comment>
<evidence type="ECO:0000256" key="3">
    <source>
        <dbReference type="ARBA" id="ARBA00022808"/>
    </source>
</evidence>
<dbReference type="InterPro" id="IPR005923">
    <property type="entry name" value="HutG"/>
</dbReference>